<dbReference type="Gene3D" id="2.60.40.10">
    <property type="entry name" value="Immunoglobulins"/>
    <property type="match status" value="1"/>
</dbReference>
<dbReference type="InterPro" id="IPR013783">
    <property type="entry name" value="Ig-like_fold"/>
</dbReference>
<gene>
    <name evidence="2" type="ORF">WMY93_033622</name>
</gene>
<name>A0AAW0MGJ9_9GOBI</name>
<accession>A0AAW0MGJ9</accession>
<evidence type="ECO:0000256" key="1">
    <source>
        <dbReference type="SAM" id="SignalP"/>
    </source>
</evidence>
<keyword evidence="3" id="KW-1185">Reference proteome</keyword>
<feature type="signal peptide" evidence="1">
    <location>
        <begin position="1"/>
        <end position="18"/>
    </location>
</feature>
<reference evidence="3" key="1">
    <citation type="submission" date="2024-04" db="EMBL/GenBank/DDBJ databases">
        <title>Salinicola lusitanus LLJ914,a marine bacterium isolated from the Okinawa Trough.</title>
        <authorList>
            <person name="Li J."/>
        </authorList>
    </citation>
    <scope>NUCLEOTIDE SEQUENCE [LARGE SCALE GENOMIC DNA]</scope>
</reference>
<evidence type="ECO:0008006" key="4">
    <source>
        <dbReference type="Google" id="ProtNLM"/>
    </source>
</evidence>
<dbReference type="Proteomes" id="UP001460270">
    <property type="component" value="Unassembled WGS sequence"/>
</dbReference>
<sequence>MYLFFIINILMVLLKCNGELDGSCGVFTQHEYVEVGSDVNITCWSACVSGSGTVFWTLNRTRVSESLSRRINSTHTVLLLPHSLLQNSTSMVQCHSEENRQILGGSIIKYTVRHFSR</sequence>
<evidence type="ECO:0000313" key="3">
    <source>
        <dbReference type="Proteomes" id="UP001460270"/>
    </source>
</evidence>
<keyword evidence="1" id="KW-0732">Signal</keyword>
<proteinExistence type="predicted"/>
<organism evidence="2 3">
    <name type="scientific">Mugilogobius chulae</name>
    <name type="common">yellowstripe goby</name>
    <dbReference type="NCBI Taxonomy" id="88201"/>
    <lineage>
        <taxon>Eukaryota</taxon>
        <taxon>Metazoa</taxon>
        <taxon>Chordata</taxon>
        <taxon>Craniata</taxon>
        <taxon>Vertebrata</taxon>
        <taxon>Euteleostomi</taxon>
        <taxon>Actinopterygii</taxon>
        <taxon>Neopterygii</taxon>
        <taxon>Teleostei</taxon>
        <taxon>Neoteleostei</taxon>
        <taxon>Acanthomorphata</taxon>
        <taxon>Gobiaria</taxon>
        <taxon>Gobiiformes</taxon>
        <taxon>Gobioidei</taxon>
        <taxon>Gobiidae</taxon>
        <taxon>Gobionellinae</taxon>
        <taxon>Mugilogobius</taxon>
    </lineage>
</organism>
<dbReference type="AlphaFoldDB" id="A0AAW0MGJ9"/>
<comment type="caution">
    <text evidence="2">The sequence shown here is derived from an EMBL/GenBank/DDBJ whole genome shotgun (WGS) entry which is preliminary data.</text>
</comment>
<evidence type="ECO:0000313" key="2">
    <source>
        <dbReference type="EMBL" id="KAK7879669.1"/>
    </source>
</evidence>
<feature type="chain" id="PRO_5043777008" description="Ig-like domain-containing protein" evidence="1">
    <location>
        <begin position="19"/>
        <end position="117"/>
    </location>
</feature>
<dbReference type="EMBL" id="JBBPFD010000217">
    <property type="protein sequence ID" value="KAK7879669.1"/>
    <property type="molecule type" value="Genomic_DNA"/>
</dbReference>
<protein>
    <recommendedName>
        <fullName evidence="4">Ig-like domain-containing protein</fullName>
    </recommendedName>
</protein>